<evidence type="ECO:0000256" key="2">
    <source>
        <dbReference type="SAM" id="Phobius"/>
    </source>
</evidence>
<dbReference type="InterPro" id="IPR019734">
    <property type="entry name" value="TPR_rpt"/>
</dbReference>
<dbReference type="GO" id="GO:0009190">
    <property type="term" value="P:cyclic nucleotide biosynthetic process"/>
    <property type="evidence" value="ECO:0007669"/>
    <property type="project" value="InterPro"/>
</dbReference>
<reference evidence="4 5" key="1">
    <citation type="journal article" date="2015" name="Stand. Genomic Sci.">
        <title>Genomic Encyclopedia of Bacterial and Archaeal Type Strains, Phase III: the genomes of soil and plant-associated and newly described type strains.</title>
        <authorList>
            <person name="Whitman W.B."/>
            <person name="Woyke T."/>
            <person name="Klenk H.P."/>
            <person name="Zhou Y."/>
            <person name="Lilburn T.G."/>
            <person name="Beck B.J."/>
            <person name="De Vos P."/>
            <person name="Vandamme P."/>
            <person name="Eisen J.A."/>
            <person name="Garrity G."/>
            <person name="Hugenholtz P."/>
            <person name="Kyrpides N.C."/>
        </authorList>
    </citation>
    <scope>NUCLEOTIDE SEQUENCE [LARGE SCALE GENOMIC DNA]</scope>
    <source>
        <strain evidence="4 5">A3</strain>
    </source>
</reference>
<accession>A0A4R2IG63</accession>
<keyword evidence="2" id="KW-1133">Transmembrane helix</keyword>
<name>A0A4R2IG63_9GAMM</name>
<dbReference type="NCBIfam" id="TIGR04510">
    <property type="entry name" value="mod_pep_cyc"/>
    <property type="match status" value="1"/>
</dbReference>
<dbReference type="Gene3D" id="3.30.70.1230">
    <property type="entry name" value="Nucleotide cyclase"/>
    <property type="match status" value="1"/>
</dbReference>
<dbReference type="InterPro" id="IPR030966">
    <property type="entry name" value="Mod_pep_cyc"/>
</dbReference>
<dbReference type="SUPFAM" id="SSF48452">
    <property type="entry name" value="TPR-like"/>
    <property type="match status" value="1"/>
</dbReference>
<dbReference type="PROSITE" id="PS50005">
    <property type="entry name" value="TPR"/>
    <property type="match status" value="1"/>
</dbReference>
<keyword evidence="2" id="KW-0812">Transmembrane</keyword>
<dbReference type="AlphaFoldDB" id="A0A4R2IG63"/>
<dbReference type="PANTHER" id="PTHR43081:SF1">
    <property type="entry name" value="ADENYLATE CYCLASE, TERMINAL-DIFFERENTIATION SPECIFIC"/>
    <property type="match status" value="1"/>
</dbReference>
<proteinExistence type="predicted"/>
<keyword evidence="5" id="KW-1185">Reference proteome</keyword>
<dbReference type="Proteomes" id="UP000294862">
    <property type="component" value="Unassembled WGS sequence"/>
</dbReference>
<dbReference type="OrthoDB" id="5928393at2"/>
<evidence type="ECO:0000259" key="3">
    <source>
        <dbReference type="PROSITE" id="PS50125"/>
    </source>
</evidence>
<dbReference type="InterPro" id="IPR050697">
    <property type="entry name" value="Adenylyl/Guanylyl_Cyclase_3/4"/>
</dbReference>
<evidence type="ECO:0000313" key="4">
    <source>
        <dbReference type="EMBL" id="TCO43387.1"/>
    </source>
</evidence>
<feature type="domain" description="Guanylate cyclase" evidence="3">
    <location>
        <begin position="22"/>
        <end position="146"/>
    </location>
</feature>
<feature type="repeat" description="TPR" evidence="1">
    <location>
        <begin position="415"/>
        <end position="448"/>
    </location>
</feature>
<dbReference type="InterPro" id="IPR011990">
    <property type="entry name" value="TPR-like_helical_dom_sf"/>
</dbReference>
<dbReference type="SUPFAM" id="SSF55073">
    <property type="entry name" value="Nucleotide cyclase"/>
    <property type="match status" value="1"/>
</dbReference>
<dbReference type="PANTHER" id="PTHR43081">
    <property type="entry name" value="ADENYLATE CYCLASE, TERMINAL-DIFFERENTIATION SPECIFIC-RELATED"/>
    <property type="match status" value="1"/>
</dbReference>
<dbReference type="Gene3D" id="1.25.40.10">
    <property type="entry name" value="Tetratricopeptide repeat domain"/>
    <property type="match status" value="2"/>
</dbReference>
<dbReference type="InterPro" id="IPR029787">
    <property type="entry name" value="Nucleotide_cyclase"/>
</dbReference>
<dbReference type="GO" id="GO:0035556">
    <property type="term" value="P:intracellular signal transduction"/>
    <property type="evidence" value="ECO:0007669"/>
    <property type="project" value="InterPro"/>
</dbReference>
<protein>
    <submittedName>
        <fullName evidence="4">Putative peptide modification system cyclase</fullName>
    </submittedName>
</protein>
<dbReference type="RefSeq" id="WP_158287310.1">
    <property type="nucleotide sequence ID" value="NZ_SLWQ01000001.1"/>
</dbReference>
<dbReference type="GO" id="GO:0004016">
    <property type="term" value="F:adenylate cyclase activity"/>
    <property type="evidence" value="ECO:0007669"/>
    <property type="project" value="UniProtKB-ARBA"/>
</dbReference>
<dbReference type="EMBL" id="SLWQ01000001">
    <property type="protein sequence ID" value="TCO43387.1"/>
    <property type="molecule type" value="Genomic_DNA"/>
</dbReference>
<keyword evidence="2" id="KW-0472">Membrane</keyword>
<evidence type="ECO:0000256" key="1">
    <source>
        <dbReference type="PROSITE-ProRule" id="PRU00339"/>
    </source>
</evidence>
<evidence type="ECO:0000313" key="5">
    <source>
        <dbReference type="Proteomes" id="UP000294862"/>
    </source>
</evidence>
<sequence>MTADESARIDGLTGNTTSVLRTLVLSDLVDSTSLVERLGDQRAADLIRKHDRLARALMQQHGGREIDKTDGFLLVFERPIQAVAYALAYQRELADLGAQEKIELAARIGIHVGDIVVWDNSADDIRRGAKQTEVEGLVKPVAARLMGLALPRQILMSGTAYDIAHRAQGELGEKLARVRWRTHGRYRLKGVPDLVPVFEVGEEGIAPLRAPAWTGKAHREMPVWRRPVAVAGELLALLLLVAVPAWYFFKPAPAIAFANRDWVVVGSLKNLTGHKAFDDSLATAFRIGLEQSRYVNVMPELQVRDVLKRMERDPTATVVDRVIGSEVALREGARALVLPTVAEIGGRVRLTAEVVDPHTQTSVYSDSVEGVGEAAVLPAMDDLLKKMRGRLGESIASIDETSAPLAEVTTRNFDALKAYSLGLQALAGGRGGEALTLFDQAVSLDPHFAQAYLGLANVYYSTSQKAKAHDAVSKAVRDLDHLSVRERLNAQGYAALFETPDSMREKWSMLTKLYPDDMAGTQNLAMVLWQYDNDRQQAAQYFRKVTASQHPRRGYAWLYLGDIEVATEDFAAAAKSYATARQIGSPQNYLDPVNLPIARRDAAAAKAALAKEDTHRYPFFEVEAELRKAAIEVGQGRLADARAATDAAMAIAGQAKLEASRQRARLAGVAIALAQGDATAGENLGAFVADELRRLKDAPSTYDFSSQVHLGLAAMLALRHGDSALAARVLAALGPAADASGYRNLQQLARAAACEARIDKEVVVAVGCLEALLSEHAYYQTRVALLRAYRAAGRDEDALTTARWLAGHRGLATADFIGEFASQVPNLLASDEALVDASELELKTGRKNDARKTLGEFKAAWNSSDRGLPLSRKAARVDASLAQ</sequence>
<dbReference type="Pfam" id="PF13432">
    <property type="entry name" value="TPR_16"/>
    <property type="match status" value="1"/>
</dbReference>
<dbReference type="CDD" id="cd07302">
    <property type="entry name" value="CHD"/>
    <property type="match status" value="1"/>
</dbReference>
<dbReference type="PROSITE" id="PS50125">
    <property type="entry name" value="GUANYLATE_CYCLASE_2"/>
    <property type="match status" value="1"/>
</dbReference>
<dbReference type="Pfam" id="PF14559">
    <property type="entry name" value="TPR_19"/>
    <property type="match status" value="1"/>
</dbReference>
<gene>
    <name evidence="4" type="ORF">EV148_101811</name>
</gene>
<organism evidence="4 5">
    <name type="scientific">Dokdonella fugitiva</name>
    <dbReference type="NCBI Taxonomy" id="328517"/>
    <lineage>
        <taxon>Bacteria</taxon>
        <taxon>Pseudomonadati</taxon>
        <taxon>Pseudomonadota</taxon>
        <taxon>Gammaproteobacteria</taxon>
        <taxon>Lysobacterales</taxon>
        <taxon>Rhodanobacteraceae</taxon>
        <taxon>Dokdonella</taxon>
    </lineage>
</organism>
<dbReference type="InterPro" id="IPR001054">
    <property type="entry name" value="A/G_cyclase"/>
</dbReference>
<comment type="caution">
    <text evidence="4">The sequence shown here is derived from an EMBL/GenBank/DDBJ whole genome shotgun (WGS) entry which is preliminary data.</text>
</comment>
<keyword evidence="1" id="KW-0802">TPR repeat</keyword>
<feature type="transmembrane region" description="Helical" evidence="2">
    <location>
        <begin position="228"/>
        <end position="249"/>
    </location>
</feature>